<dbReference type="VEuPathDB" id="FungiDB:CC77DRAFT_937861"/>
<dbReference type="Proteomes" id="UP000291422">
    <property type="component" value="Unassembled WGS sequence"/>
</dbReference>
<feature type="compositionally biased region" description="Basic and acidic residues" evidence="1">
    <location>
        <begin position="244"/>
        <end position="255"/>
    </location>
</feature>
<reference evidence="3" key="1">
    <citation type="journal article" date="2019" name="bioRxiv">
        <title>Genomics, evolutionary history and diagnostics of the Alternaria alternata species group including apple and Asian pear pathotypes.</title>
        <authorList>
            <person name="Armitage A.D."/>
            <person name="Cockerton H.M."/>
            <person name="Sreenivasaprasad S."/>
            <person name="Woodhall J.W."/>
            <person name="Lane C.R."/>
            <person name="Harrison R.J."/>
            <person name="Clarkson J.P."/>
        </authorList>
    </citation>
    <scope>NUCLEOTIDE SEQUENCE [LARGE SCALE GENOMIC DNA]</scope>
    <source>
        <strain evidence="3">FERA 1177</strain>
    </source>
</reference>
<organism evidence="2 3">
    <name type="scientific">Alternaria alternata</name>
    <name type="common">Alternaria rot fungus</name>
    <name type="synonym">Torula alternata</name>
    <dbReference type="NCBI Taxonomy" id="5599"/>
    <lineage>
        <taxon>Eukaryota</taxon>
        <taxon>Fungi</taxon>
        <taxon>Dikarya</taxon>
        <taxon>Ascomycota</taxon>
        <taxon>Pezizomycotina</taxon>
        <taxon>Dothideomycetes</taxon>
        <taxon>Pleosporomycetidae</taxon>
        <taxon>Pleosporales</taxon>
        <taxon>Pleosporineae</taxon>
        <taxon>Pleosporaceae</taxon>
        <taxon>Alternaria</taxon>
        <taxon>Alternaria sect. Alternaria</taxon>
        <taxon>Alternaria alternata complex</taxon>
    </lineage>
</organism>
<accession>A0A4Q4N4K7</accession>
<evidence type="ECO:0000313" key="3">
    <source>
        <dbReference type="Proteomes" id="UP000291422"/>
    </source>
</evidence>
<comment type="caution">
    <text evidence="2">The sequence shown here is derived from an EMBL/GenBank/DDBJ whole genome shotgun (WGS) entry which is preliminary data.</text>
</comment>
<feature type="region of interest" description="Disordered" evidence="1">
    <location>
        <begin position="15"/>
        <end position="42"/>
    </location>
</feature>
<name>A0A4Q4N4K7_ALTAL</name>
<sequence length="255" mass="28229">MSTATTAFIPPQHVVSTSSEASANMPVVQETASEESDKPTMPLSSHGLTLQVDFAWSKFRNIVASRGAGGELTPLYVQHFRPAKPQLRFERVTDHTNIAKGTIHSFSISGDCIIHGREIILKPLKRWKTEYNYLSHALGGTPVSWIANSTLKVWDYVCINSATQEPIAKLSVNWWALKQVGNFYFDKTEEEVSESLRDEVVITGLTLLYVMTTRMNNPIHLLGAAFAKPGKVEGNEAQATVPQDVRETNGKLKST</sequence>
<feature type="region of interest" description="Disordered" evidence="1">
    <location>
        <begin position="233"/>
        <end position="255"/>
    </location>
</feature>
<protein>
    <submittedName>
        <fullName evidence="2">Uncharacterized protein</fullName>
    </submittedName>
</protein>
<dbReference type="AlphaFoldDB" id="A0A4Q4N4K7"/>
<evidence type="ECO:0000313" key="2">
    <source>
        <dbReference type="EMBL" id="RYN70696.1"/>
    </source>
</evidence>
<proteinExistence type="predicted"/>
<dbReference type="EMBL" id="PDXD01000038">
    <property type="protein sequence ID" value="RYN70696.1"/>
    <property type="molecule type" value="Genomic_DNA"/>
</dbReference>
<evidence type="ECO:0000256" key="1">
    <source>
        <dbReference type="SAM" id="MobiDB-lite"/>
    </source>
</evidence>
<gene>
    <name evidence="2" type="ORF">AA0117_g10236</name>
</gene>